<evidence type="ECO:0000313" key="12">
    <source>
        <dbReference type="EMBL" id="RDL37923.1"/>
    </source>
</evidence>
<dbReference type="Proteomes" id="UP000254866">
    <property type="component" value="Unassembled WGS sequence"/>
</dbReference>
<evidence type="ECO:0000256" key="1">
    <source>
        <dbReference type="ARBA" id="ARBA00001933"/>
    </source>
</evidence>
<reference evidence="12 13" key="1">
    <citation type="journal article" date="2018" name="IMA Fungus">
        <title>IMA Genome-F 9: Draft genome sequence of Annulohypoxylon stygium, Aspergillus mulundensis, Berkeleyomyces basicola (syn. Thielaviopsis basicola), Ceratocystis smalleyi, two Cercospora beticola strains, Coleophoma cylindrospora, Fusarium fracticaudum, Phialophora cf. hyalina, and Morchella septimelata.</title>
        <authorList>
            <person name="Wingfield B.D."/>
            <person name="Bills G.F."/>
            <person name="Dong Y."/>
            <person name="Huang W."/>
            <person name="Nel W.J."/>
            <person name="Swalarsk-Parry B.S."/>
            <person name="Vaghefi N."/>
            <person name="Wilken P.M."/>
            <person name="An Z."/>
            <person name="de Beer Z.W."/>
            <person name="De Vos L."/>
            <person name="Chen L."/>
            <person name="Duong T.A."/>
            <person name="Gao Y."/>
            <person name="Hammerbacher A."/>
            <person name="Kikkert J.R."/>
            <person name="Li Y."/>
            <person name="Li H."/>
            <person name="Li K."/>
            <person name="Li Q."/>
            <person name="Liu X."/>
            <person name="Ma X."/>
            <person name="Naidoo K."/>
            <person name="Pethybridge S.J."/>
            <person name="Sun J."/>
            <person name="Steenkamp E.T."/>
            <person name="van der Nest M.A."/>
            <person name="van Wyk S."/>
            <person name="Wingfield M.J."/>
            <person name="Xiong C."/>
            <person name="Yue Q."/>
            <person name="Zhang X."/>
        </authorList>
    </citation>
    <scope>NUCLEOTIDE SEQUENCE [LARGE SCALE GENOMIC DNA]</scope>
    <source>
        <strain evidence="12 13">BP 5553</strain>
    </source>
</reference>
<dbReference type="GO" id="GO:0009098">
    <property type="term" value="P:L-leucine biosynthetic process"/>
    <property type="evidence" value="ECO:0007669"/>
    <property type="project" value="TreeGrafter"/>
</dbReference>
<comment type="cofactor">
    <cofactor evidence="1 10">
        <name>pyridoxal 5'-phosphate</name>
        <dbReference type="ChEBI" id="CHEBI:597326"/>
    </cofactor>
</comment>
<accession>A0A370TQW9</accession>
<dbReference type="CDD" id="cd01557">
    <property type="entry name" value="BCAT_beta_family"/>
    <property type="match status" value="1"/>
</dbReference>
<dbReference type="GO" id="GO:0052656">
    <property type="term" value="F:L-isoleucine-2-oxoglutarate transaminase activity"/>
    <property type="evidence" value="ECO:0007669"/>
    <property type="project" value="RHEA"/>
</dbReference>
<evidence type="ECO:0000256" key="9">
    <source>
        <dbReference type="RuleBase" id="RU004106"/>
    </source>
</evidence>
<comment type="catalytic activity">
    <reaction evidence="11">
        <text>L-valine + 2-oxoglutarate = 3-methyl-2-oxobutanoate + L-glutamate</text>
        <dbReference type="Rhea" id="RHEA:24813"/>
        <dbReference type="ChEBI" id="CHEBI:11851"/>
        <dbReference type="ChEBI" id="CHEBI:16810"/>
        <dbReference type="ChEBI" id="CHEBI:29985"/>
        <dbReference type="ChEBI" id="CHEBI:57762"/>
        <dbReference type="EC" id="2.6.1.42"/>
    </reaction>
</comment>
<evidence type="ECO:0000256" key="6">
    <source>
        <dbReference type="ARBA" id="ARBA00022898"/>
    </source>
</evidence>
<evidence type="ECO:0000256" key="7">
    <source>
        <dbReference type="ARBA" id="ARBA00023304"/>
    </source>
</evidence>
<organism evidence="12 13">
    <name type="scientific">Venustampulla echinocandica</name>
    <dbReference type="NCBI Taxonomy" id="2656787"/>
    <lineage>
        <taxon>Eukaryota</taxon>
        <taxon>Fungi</taxon>
        <taxon>Dikarya</taxon>
        <taxon>Ascomycota</taxon>
        <taxon>Pezizomycotina</taxon>
        <taxon>Leotiomycetes</taxon>
        <taxon>Helotiales</taxon>
        <taxon>Pleuroascaceae</taxon>
        <taxon>Venustampulla</taxon>
    </lineage>
</organism>
<dbReference type="PIRSF" id="PIRSF006468">
    <property type="entry name" value="BCAT1"/>
    <property type="match status" value="1"/>
</dbReference>
<keyword evidence="13" id="KW-1185">Reference proteome</keyword>
<evidence type="ECO:0000313" key="13">
    <source>
        <dbReference type="Proteomes" id="UP000254866"/>
    </source>
</evidence>
<dbReference type="InterPro" id="IPR033939">
    <property type="entry name" value="BCAT_family"/>
</dbReference>
<dbReference type="EC" id="2.6.1.42" evidence="11"/>
<dbReference type="FunFam" id="3.30.470.10:FF:000012">
    <property type="entry name" value="Branched-chain-amino-acid aminotransferase"/>
    <property type="match status" value="1"/>
</dbReference>
<keyword evidence="4 11" id="KW-0028">Amino-acid biosynthesis</keyword>
<dbReference type="InterPro" id="IPR036038">
    <property type="entry name" value="Aminotransferase-like"/>
</dbReference>
<dbReference type="GeneID" id="43598205"/>
<evidence type="ECO:0000256" key="10">
    <source>
        <dbReference type="RuleBase" id="RU004516"/>
    </source>
</evidence>
<dbReference type="GO" id="GO:0009099">
    <property type="term" value="P:L-valine biosynthetic process"/>
    <property type="evidence" value="ECO:0007669"/>
    <property type="project" value="TreeGrafter"/>
</dbReference>
<gene>
    <name evidence="12" type="ORF">BP5553_05356</name>
</gene>
<dbReference type="PANTHER" id="PTHR11825:SF69">
    <property type="entry name" value="BRANCHED-CHAIN-AMINO-ACID AMINOTRANSFERASE"/>
    <property type="match status" value="1"/>
</dbReference>
<dbReference type="Gene3D" id="3.20.10.10">
    <property type="entry name" value="D-amino Acid Aminotransferase, subunit A, domain 2"/>
    <property type="match status" value="1"/>
</dbReference>
<feature type="modified residue" description="N6-(pyridoxal phosphate)lysine" evidence="8">
    <location>
        <position position="244"/>
    </location>
</feature>
<evidence type="ECO:0000256" key="5">
    <source>
        <dbReference type="ARBA" id="ARBA00022679"/>
    </source>
</evidence>
<dbReference type="InterPro" id="IPR005786">
    <property type="entry name" value="B_amino_transII"/>
</dbReference>
<comment type="caution">
    <text evidence="12">The sequence shown here is derived from an EMBL/GenBank/DDBJ whole genome shotgun (WGS) entry which is preliminary data.</text>
</comment>
<dbReference type="EMBL" id="NPIC01000003">
    <property type="protein sequence ID" value="RDL37923.1"/>
    <property type="molecule type" value="Genomic_DNA"/>
</dbReference>
<evidence type="ECO:0000256" key="4">
    <source>
        <dbReference type="ARBA" id="ARBA00022605"/>
    </source>
</evidence>
<keyword evidence="5 11" id="KW-0808">Transferase</keyword>
<dbReference type="Gene3D" id="3.30.470.10">
    <property type="match status" value="1"/>
</dbReference>
<evidence type="ECO:0000256" key="3">
    <source>
        <dbReference type="ARBA" id="ARBA00022576"/>
    </source>
</evidence>
<keyword evidence="7 11" id="KW-0100">Branched-chain amino acid biosynthesis</keyword>
<comment type="catalytic activity">
    <reaction evidence="11">
        <text>L-isoleucine + 2-oxoglutarate = (S)-3-methyl-2-oxopentanoate + L-glutamate</text>
        <dbReference type="Rhea" id="RHEA:24801"/>
        <dbReference type="ChEBI" id="CHEBI:16810"/>
        <dbReference type="ChEBI" id="CHEBI:29985"/>
        <dbReference type="ChEBI" id="CHEBI:35146"/>
        <dbReference type="ChEBI" id="CHEBI:58045"/>
        <dbReference type="EC" id="2.6.1.42"/>
    </reaction>
</comment>
<comment type="catalytic activity">
    <reaction evidence="11">
        <text>L-leucine + 2-oxoglutarate = 4-methyl-2-oxopentanoate + L-glutamate</text>
        <dbReference type="Rhea" id="RHEA:18321"/>
        <dbReference type="ChEBI" id="CHEBI:16810"/>
        <dbReference type="ChEBI" id="CHEBI:17865"/>
        <dbReference type="ChEBI" id="CHEBI:29985"/>
        <dbReference type="ChEBI" id="CHEBI:57427"/>
        <dbReference type="EC" id="2.6.1.42"/>
    </reaction>
</comment>
<dbReference type="RefSeq" id="XP_031870579.1">
    <property type="nucleotide sequence ID" value="XM_032013979.1"/>
</dbReference>
<dbReference type="PANTHER" id="PTHR11825">
    <property type="entry name" value="SUBGROUP IIII AMINOTRANSFERASE"/>
    <property type="match status" value="1"/>
</dbReference>
<dbReference type="SUPFAM" id="SSF56752">
    <property type="entry name" value="D-aminoacid aminotransferase-like PLP-dependent enzymes"/>
    <property type="match status" value="1"/>
</dbReference>
<keyword evidence="6 10" id="KW-0663">Pyridoxal phosphate</keyword>
<dbReference type="OrthoDB" id="1732691at2759"/>
<sequence>MAPTAITPPHGVQKTSELTAAAVAKKITQTSTGPQPNGGEAALQPLDASKLIFTKTKTPMSVPEPGDPIINTSSQCTDHMITAVWRAGTGWDAPELKPYGNLSLPPTASALHYATECFEGMKMYRGFDGKLRLFRPDANCRRMLVSSTRIALPGFDPKELEKLIIAMIAVDGPKWLPKSRPGTFLYLRPTMIGSAGALGVATPKEATLFVISTFMPTLGGPKGMRLLASQNGVRAWPGGFGFAKVGANYGPTLMANQEAVTRGYDQVLWLLDGVVTEAGASNFFVVWRSKEGKVQLVTAPLGEKIILDGVTRRSILQLVRERLTDGSASGLEPVEIVERKFTMEDVVEAVREGRMIEAFAAGTAFFVCPVTVISYKDEDLPIPMVRGETGEYAGLIKSWLVDIMYGKVDHPWGVVIDEKEEF</sequence>
<dbReference type="GO" id="GO:0005739">
    <property type="term" value="C:mitochondrion"/>
    <property type="evidence" value="ECO:0007669"/>
    <property type="project" value="TreeGrafter"/>
</dbReference>
<dbReference type="AlphaFoldDB" id="A0A370TQW9"/>
<dbReference type="PROSITE" id="PS00770">
    <property type="entry name" value="AA_TRANSFER_CLASS_4"/>
    <property type="match status" value="1"/>
</dbReference>
<dbReference type="STRING" id="2656787.A0A370TQW9"/>
<dbReference type="GO" id="GO:0052654">
    <property type="term" value="F:L-leucine-2-oxoglutarate transaminase activity"/>
    <property type="evidence" value="ECO:0007669"/>
    <property type="project" value="RHEA"/>
</dbReference>
<evidence type="ECO:0000256" key="2">
    <source>
        <dbReference type="ARBA" id="ARBA00009320"/>
    </source>
</evidence>
<evidence type="ECO:0000256" key="8">
    <source>
        <dbReference type="PIRSR" id="PIRSR006468-1"/>
    </source>
</evidence>
<keyword evidence="3 11" id="KW-0032">Aminotransferase</keyword>
<protein>
    <recommendedName>
        <fullName evidence="11">Branched-chain-amino-acid aminotransferase</fullName>
        <ecNumber evidence="11">2.6.1.42</ecNumber>
    </recommendedName>
</protein>
<dbReference type="InterPro" id="IPR001544">
    <property type="entry name" value="Aminotrans_IV"/>
</dbReference>
<comment type="similarity">
    <text evidence="2 9">Belongs to the class-IV pyridoxal-phosphate-dependent aminotransferase family.</text>
</comment>
<dbReference type="InterPro" id="IPR043132">
    <property type="entry name" value="BCAT-like_C"/>
</dbReference>
<dbReference type="GO" id="GO:0052655">
    <property type="term" value="F:L-valine-2-oxoglutarate transaminase activity"/>
    <property type="evidence" value="ECO:0007669"/>
    <property type="project" value="RHEA"/>
</dbReference>
<dbReference type="Pfam" id="PF01063">
    <property type="entry name" value="Aminotran_4"/>
    <property type="match status" value="1"/>
</dbReference>
<dbReference type="InterPro" id="IPR018300">
    <property type="entry name" value="Aminotrans_IV_CS"/>
</dbReference>
<proteinExistence type="inferred from homology"/>
<evidence type="ECO:0000256" key="11">
    <source>
        <dbReference type="RuleBase" id="RU004517"/>
    </source>
</evidence>
<dbReference type="InterPro" id="IPR043131">
    <property type="entry name" value="BCAT-like_N"/>
</dbReference>
<name>A0A370TQW9_9HELO</name>
<dbReference type="FunFam" id="3.20.10.10:FF:000004">
    <property type="entry name" value="Branched-chain-amino-acid aminotransferase"/>
    <property type="match status" value="1"/>
</dbReference>